<name>A0A511D5M2_9PSEU</name>
<evidence type="ECO:0000313" key="2">
    <source>
        <dbReference type="EMBL" id="GEL20091.1"/>
    </source>
</evidence>
<proteinExistence type="predicted"/>
<dbReference type="AlphaFoldDB" id="A0A511D5M2"/>
<keyword evidence="1" id="KW-0472">Membrane</keyword>
<sequence length="95" mass="10483">MLSDRERAELNEIQQQLHSEDPGLVRSFAALEHPSTWGSGELVSWTYTILLMLASVLVVVLLAMGLLPVALVVMATGVLIWEAGRRCGHSARREE</sequence>
<dbReference type="InterPro" id="IPR021401">
    <property type="entry name" value="DUF3040"/>
</dbReference>
<feature type="transmembrane region" description="Helical" evidence="1">
    <location>
        <begin position="47"/>
        <end position="80"/>
    </location>
</feature>
<dbReference type="RefSeq" id="WP_028931812.1">
    <property type="nucleotide sequence ID" value="NZ_AUII01000040.1"/>
</dbReference>
<reference evidence="2 3" key="1">
    <citation type="submission" date="2019-07" db="EMBL/GenBank/DDBJ databases">
        <title>Whole genome shotgun sequence of Pseudonocardia asaccharolytica NBRC 16224.</title>
        <authorList>
            <person name="Hosoyama A."/>
            <person name="Uohara A."/>
            <person name="Ohji S."/>
            <person name="Ichikawa N."/>
        </authorList>
    </citation>
    <scope>NUCLEOTIDE SEQUENCE [LARGE SCALE GENOMIC DNA]</scope>
    <source>
        <strain evidence="2 3">NBRC 16224</strain>
    </source>
</reference>
<evidence type="ECO:0000256" key="1">
    <source>
        <dbReference type="SAM" id="Phobius"/>
    </source>
</evidence>
<dbReference type="Pfam" id="PF11239">
    <property type="entry name" value="DUF3040"/>
    <property type="match status" value="1"/>
</dbReference>
<evidence type="ECO:0000313" key="3">
    <source>
        <dbReference type="Proteomes" id="UP000321328"/>
    </source>
</evidence>
<keyword evidence="3" id="KW-1185">Reference proteome</keyword>
<gene>
    <name evidence="2" type="ORF">PA7_39280</name>
</gene>
<accession>A0A511D5M2</accession>
<keyword evidence="1" id="KW-1133">Transmembrane helix</keyword>
<dbReference type="Proteomes" id="UP000321328">
    <property type="component" value="Unassembled WGS sequence"/>
</dbReference>
<keyword evidence="1" id="KW-0812">Transmembrane</keyword>
<comment type="caution">
    <text evidence="2">The sequence shown here is derived from an EMBL/GenBank/DDBJ whole genome shotgun (WGS) entry which is preliminary data.</text>
</comment>
<organism evidence="2 3">
    <name type="scientific">Pseudonocardia asaccharolytica DSM 44247 = NBRC 16224</name>
    <dbReference type="NCBI Taxonomy" id="1123024"/>
    <lineage>
        <taxon>Bacteria</taxon>
        <taxon>Bacillati</taxon>
        <taxon>Actinomycetota</taxon>
        <taxon>Actinomycetes</taxon>
        <taxon>Pseudonocardiales</taxon>
        <taxon>Pseudonocardiaceae</taxon>
        <taxon>Pseudonocardia</taxon>
    </lineage>
</organism>
<protein>
    <recommendedName>
        <fullName evidence="4">DUF3040 domain-containing protein</fullName>
    </recommendedName>
</protein>
<dbReference type="EMBL" id="BJVI01000056">
    <property type="protein sequence ID" value="GEL20091.1"/>
    <property type="molecule type" value="Genomic_DNA"/>
</dbReference>
<evidence type="ECO:0008006" key="4">
    <source>
        <dbReference type="Google" id="ProtNLM"/>
    </source>
</evidence>